<organism evidence="2">
    <name type="scientific">Shewanella colwelliana</name>
    <name type="common">Alteromonas colwelliana</name>
    <dbReference type="NCBI Taxonomy" id="23"/>
    <lineage>
        <taxon>Bacteria</taxon>
        <taxon>Pseudomonadati</taxon>
        <taxon>Pseudomonadota</taxon>
        <taxon>Gammaproteobacteria</taxon>
        <taxon>Alteromonadales</taxon>
        <taxon>Shewanellaceae</taxon>
        <taxon>Shewanella</taxon>
    </lineage>
</organism>
<evidence type="ECO:0008006" key="3">
    <source>
        <dbReference type="Google" id="ProtNLM"/>
    </source>
</evidence>
<dbReference type="EMBL" id="MCBT01000022">
    <property type="protein sequence ID" value="OEG74415.1"/>
    <property type="molecule type" value="Genomic_DNA"/>
</dbReference>
<gene>
    <name evidence="2" type="ORF">BEL05_06120</name>
</gene>
<name>A0A1E5IV62_SHECO</name>
<accession>A0A1E5IV62</accession>
<proteinExistence type="predicted"/>
<dbReference type="Proteomes" id="UP000095230">
    <property type="component" value="Unassembled WGS sequence"/>
</dbReference>
<sequence length="103" mass="10940">MKAKLMMASVVVLSMLGCSSAPEGPASSEQYIGVGNVDYDSLYHFGYNTGCRSAGMVKQDSNLGSVEARKDQVLDGLDEFDKGWAAGAKACEDGVSRSMYTVK</sequence>
<feature type="signal peptide" evidence="1">
    <location>
        <begin position="1"/>
        <end position="23"/>
    </location>
</feature>
<evidence type="ECO:0000313" key="2">
    <source>
        <dbReference type="EMBL" id="OEG74415.1"/>
    </source>
</evidence>
<dbReference type="PROSITE" id="PS51257">
    <property type="entry name" value="PROKAR_LIPOPROTEIN"/>
    <property type="match status" value="1"/>
</dbReference>
<feature type="chain" id="PRO_5009179205" description="Lipoprotein" evidence="1">
    <location>
        <begin position="24"/>
        <end position="103"/>
    </location>
</feature>
<dbReference type="AlphaFoldDB" id="A0A1E5IV62"/>
<reference evidence="2" key="1">
    <citation type="submission" date="2016-07" db="EMBL/GenBank/DDBJ databases">
        <title>Whole-genome of two Shewanella species isolated from a digestive organ of sea cucumber Apostichopus japonicus Selenka 1867.</title>
        <authorList>
            <person name="Hong H.-H."/>
            <person name="Choi H."/>
            <person name="Cheon S."/>
            <person name="Oh J.-S."/>
            <person name="Lee H.-G."/>
            <person name="Park C."/>
        </authorList>
    </citation>
    <scope>NUCLEOTIDE SEQUENCE [LARGE SCALE GENOMIC DNA]</scope>
    <source>
        <strain evidence="2">CSB03KR</strain>
    </source>
</reference>
<dbReference type="OrthoDB" id="5818753at2"/>
<evidence type="ECO:0000256" key="1">
    <source>
        <dbReference type="SAM" id="SignalP"/>
    </source>
</evidence>
<comment type="caution">
    <text evidence="2">The sequence shown here is derived from an EMBL/GenBank/DDBJ whole genome shotgun (WGS) entry which is preliminary data.</text>
</comment>
<keyword evidence="1" id="KW-0732">Signal</keyword>
<protein>
    <recommendedName>
        <fullName evidence="3">Lipoprotein</fullName>
    </recommendedName>
</protein>
<dbReference type="RefSeq" id="WP_069670877.1">
    <property type="nucleotide sequence ID" value="NZ_MCBT01000022.1"/>
</dbReference>